<comment type="caution">
    <text evidence="2">The sequence shown here is derived from an EMBL/GenBank/DDBJ whole genome shotgun (WGS) entry which is preliminary data.</text>
</comment>
<reference evidence="2 3" key="1">
    <citation type="submission" date="2020-08" db="EMBL/GenBank/DDBJ databases">
        <title>Sequencing the genomes of 1000 actinobacteria strains.</title>
        <authorList>
            <person name="Klenk H.-P."/>
        </authorList>
    </citation>
    <scope>NUCLEOTIDE SEQUENCE [LARGE SCALE GENOMIC DNA]</scope>
    <source>
        <strain evidence="2 3">DSM 43036</strain>
    </source>
</reference>
<name>A0ABR6M7F4_MICEC</name>
<feature type="domain" description="SHOCT" evidence="1">
    <location>
        <begin position="43"/>
        <end position="66"/>
    </location>
</feature>
<dbReference type="EMBL" id="JACHJC010000001">
    <property type="protein sequence ID" value="MBB5111288.1"/>
    <property type="molecule type" value="Genomic_DNA"/>
</dbReference>
<dbReference type="Proteomes" id="UP000618986">
    <property type="component" value="Unassembled WGS sequence"/>
</dbReference>
<proteinExistence type="predicted"/>
<evidence type="ECO:0000259" key="1">
    <source>
        <dbReference type="Pfam" id="PF09851"/>
    </source>
</evidence>
<dbReference type="Pfam" id="PF09851">
    <property type="entry name" value="SHOCT"/>
    <property type="match status" value="1"/>
</dbReference>
<gene>
    <name evidence="2" type="ORF">FHU28_001127</name>
</gene>
<dbReference type="RefSeq" id="WP_184681572.1">
    <property type="nucleotide sequence ID" value="NZ_JACHJC010000001.1"/>
</dbReference>
<dbReference type="InterPro" id="IPR018649">
    <property type="entry name" value="SHOCT"/>
</dbReference>
<evidence type="ECO:0000313" key="3">
    <source>
        <dbReference type="Proteomes" id="UP000618986"/>
    </source>
</evidence>
<sequence length="69" mass="8106">MMWQSPMMGWMWIWSLAVLVVLAGLLWLAVRWTGPQQSGPTTARRILDERYARGEIDEDEYRRRRAGLA</sequence>
<dbReference type="GeneID" id="300291718"/>
<evidence type="ECO:0000313" key="2">
    <source>
        <dbReference type="EMBL" id="MBB5111288.1"/>
    </source>
</evidence>
<accession>A0ABR6M7F4</accession>
<organism evidence="2 3">
    <name type="scientific">Micromonospora echinospora</name>
    <name type="common">Micromonospora purpurea</name>
    <dbReference type="NCBI Taxonomy" id="1877"/>
    <lineage>
        <taxon>Bacteria</taxon>
        <taxon>Bacillati</taxon>
        <taxon>Actinomycetota</taxon>
        <taxon>Actinomycetes</taxon>
        <taxon>Micromonosporales</taxon>
        <taxon>Micromonosporaceae</taxon>
        <taxon>Micromonospora</taxon>
    </lineage>
</organism>
<protein>
    <submittedName>
        <fullName evidence="2">Membrane protein</fullName>
    </submittedName>
</protein>
<keyword evidence="3" id="KW-1185">Reference proteome</keyword>